<keyword evidence="1" id="KW-0732">Signal</keyword>
<proteinExistence type="predicted"/>
<sequence length="410" mass="43787">MGFSLFFCLLFILILQSTDPLVPKRGDTVQQGVRNRFSRFKAFASTTGRSTSARTTLISVTTAIVVRNAQQPTILATTRTAPPALPTSTWGPATTWLQTQFPNGTIPYHAGRVVDCWNCGYCLWLYSTLTLCWLNYGPITNPNNKSQSVLLQNCFCGQQGYPAYVNCAYCLGAAGVGGQVDSPLLLATNEAMAGFCYSDDPNAFLWLYGFVNFTQDCAPLSADWATMDRFSTAPLAGDITSISSLAPLLTPDLLANSIGSTVTPMSTFWNTSAIPNNYITGFGVVDTVFLTSIGSGFNSYSFEGIHTPSRGPEVVVYMTTVPILTSATISYKDTSVVILGADGTKVSVYPVTASFGETNTHNYSSSISETLTVFSAHQTTPTTSEGAERHGGTVLSAAAAVAFGVSIFLL</sequence>
<feature type="signal peptide" evidence="1">
    <location>
        <begin position="1"/>
        <end position="20"/>
    </location>
</feature>
<dbReference type="EMBL" id="ML978124">
    <property type="protein sequence ID" value="KAF2100788.1"/>
    <property type="molecule type" value="Genomic_DNA"/>
</dbReference>
<evidence type="ECO:0000313" key="3">
    <source>
        <dbReference type="Proteomes" id="UP000799772"/>
    </source>
</evidence>
<comment type="caution">
    <text evidence="2">The sequence shown here is derived from an EMBL/GenBank/DDBJ whole genome shotgun (WGS) entry which is preliminary data.</text>
</comment>
<accession>A0A9P4IIV5</accession>
<protein>
    <submittedName>
        <fullName evidence="2">Uncharacterized protein</fullName>
    </submittedName>
</protein>
<feature type="chain" id="PRO_5040454886" evidence="1">
    <location>
        <begin position="21"/>
        <end position="410"/>
    </location>
</feature>
<organism evidence="2 3">
    <name type="scientific">Rhizodiscina lignyota</name>
    <dbReference type="NCBI Taxonomy" id="1504668"/>
    <lineage>
        <taxon>Eukaryota</taxon>
        <taxon>Fungi</taxon>
        <taxon>Dikarya</taxon>
        <taxon>Ascomycota</taxon>
        <taxon>Pezizomycotina</taxon>
        <taxon>Dothideomycetes</taxon>
        <taxon>Pleosporomycetidae</taxon>
        <taxon>Aulographales</taxon>
        <taxon>Rhizodiscinaceae</taxon>
        <taxon>Rhizodiscina</taxon>
    </lineage>
</organism>
<keyword evidence="3" id="KW-1185">Reference proteome</keyword>
<reference evidence="2" key="1">
    <citation type="journal article" date="2020" name="Stud. Mycol.">
        <title>101 Dothideomycetes genomes: a test case for predicting lifestyles and emergence of pathogens.</title>
        <authorList>
            <person name="Haridas S."/>
            <person name="Albert R."/>
            <person name="Binder M."/>
            <person name="Bloem J."/>
            <person name="Labutti K."/>
            <person name="Salamov A."/>
            <person name="Andreopoulos B."/>
            <person name="Baker S."/>
            <person name="Barry K."/>
            <person name="Bills G."/>
            <person name="Bluhm B."/>
            <person name="Cannon C."/>
            <person name="Castanera R."/>
            <person name="Culley D."/>
            <person name="Daum C."/>
            <person name="Ezra D."/>
            <person name="Gonzalez J."/>
            <person name="Henrissat B."/>
            <person name="Kuo A."/>
            <person name="Liang C."/>
            <person name="Lipzen A."/>
            <person name="Lutzoni F."/>
            <person name="Magnuson J."/>
            <person name="Mondo S."/>
            <person name="Nolan M."/>
            <person name="Ohm R."/>
            <person name="Pangilinan J."/>
            <person name="Park H.-J."/>
            <person name="Ramirez L."/>
            <person name="Alfaro M."/>
            <person name="Sun H."/>
            <person name="Tritt A."/>
            <person name="Yoshinaga Y."/>
            <person name="Zwiers L.-H."/>
            <person name="Turgeon B."/>
            <person name="Goodwin S."/>
            <person name="Spatafora J."/>
            <person name="Crous P."/>
            <person name="Grigoriev I."/>
        </authorList>
    </citation>
    <scope>NUCLEOTIDE SEQUENCE</scope>
    <source>
        <strain evidence="2">CBS 133067</strain>
    </source>
</reference>
<evidence type="ECO:0000313" key="2">
    <source>
        <dbReference type="EMBL" id="KAF2100788.1"/>
    </source>
</evidence>
<gene>
    <name evidence="2" type="ORF">NA57DRAFT_54859</name>
</gene>
<dbReference type="OrthoDB" id="10268024at2759"/>
<dbReference type="Proteomes" id="UP000799772">
    <property type="component" value="Unassembled WGS sequence"/>
</dbReference>
<evidence type="ECO:0000256" key="1">
    <source>
        <dbReference type="SAM" id="SignalP"/>
    </source>
</evidence>
<name>A0A9P4IIV5_9PEZI</name>
<dbReference type="AlphaFoldDB" id="A0A9P4IIV5"/>